<dbReference type="GeneID" id="63777024"/>
<feature type="domain" description="Asl1-like glycosyl hydrolase catalytic" evidence="3">
    <location>
        <begin position="37"/>
        <end position="282"/>
    </location>
</feature>
<keyword evidence="2" id="KW-0732">Signal</keyword>
<protein>
    <submittedName>
        <fullName evidence="4">Glycosyl hydrolase catalytic core-domain-containing protein</fullName>
    </submittedName>
</protein>
<keyword evidence="1" id="KW-0472">Membrane</keyword>
<organism evidence="4 5">
    <name type="scientific">Pseudomassariella vexata</name>
    <dbReference type="NCBI Taxonomy" id="1141098"/>
    <lineage>
        <taxon>Eukaryota</taxon>
        <taxon>Fungi</taxon>
        <taxon>Dikarya</taxon>
        <taxon>Ascomycota</taxon>
        <taxon>Pezizomycotina</taxon>
        <taxon>Sordariomycetes</taxon>
        <taxon>Xylariomycetidae</taxon>
        <taxon>Amphisphaeriales</taxon>
        <taxon>Pseudomassariaceae</taxon>
        <taxon>Pseudomassariella</taxon>
    </lineage>
</organism>
<gene>
    <name evidence="4" type="ORF">BCR38DRAFT_442389</name>
</gene>
<dbReference type="PANTHER" id="PTHR34154">
    <property type="entry name" value="ALKALI-SENSITIVE LINKAGE PROTEIN 1"/>
    <property type="match status" value="1"/>
</dbReference>
<dbReference type="Proteomes" id="UP000193689">
    <property type="component" value="Unassembled WGS sequence"/>
</dbReference>
<dbReference type="GO" id="GO:0071966">
    <property type="term" value="P:fungal-type cell wall polysaccharide metabolic process"/>
    <property type="evidence" value="ECO:0007669"/>
    <property type="project" value="TreeGrafter"/>
</dbReference>
<keyword evidence="1" id="KW-0812">Transmembrane</keyword>
<feature type="chain" id="PRO_5012260094" evidence="2">
    <location>
        <begin position="25"/>
        <end position="326"/>
    </location>
</feature>
<evidence type="ECO:0000259" key="3">
    <source>
        <dbReference type="Pfam" id="PF11790"/>
    </source>
</evidence>
<keyword evidence="4" id="KW-0378">Hydrolase</keyword>
<dbReference type="OrthoDB" id="5959761at2759"/>
<evidence type="ECO:0000313" key="5">
    <source>
        <dbReference type="Proteomes" id="UP000193689"/>
    </source>
</evidence>
<evidence type="ECO:0000256" key="2">
    <source>
        <dbReference type="SAM" id="SignalP"/>
    </source>
</evidence>
<name>A0A1Y2DNB5_9PEZI</name>
<dbReference type="GO" id="GO:0009277">
    <property type="term" value="C:fungal-type cell wall"/>
    <property type="evidence" value="ECO:0007669"/>
    <property type="project" value="TreeGrafter"/>
</dbReference>
<sequence>MRRQLLSTRKIWLTISLFSTFAASQSKRGLGDTGGTQTSDDNLLLSANSPISWYFTWSLYTSQYFNDSISFVPLIHGLDDASSDDLATNLDSLPVSSTHLLTFNEPDGTTGSGGSSISPKDAAQSYIDNVVPLRSGDGRTWNISHPVVTGSSQGLDWLTSFNESCWDIDSENGCPADFVAVHWYGDFAGLSWWLDQISDFYNPSSTTTGLKLWITEMAIPKKDEDDTISMLNQSITYLDGLDDVEGYAWFGAFRADKANDWTGDNVSLFDDDGGLTELGALYLGGKDNGFEKGMKGEGNDSAAVSNAVSMWAVGVAGLAALVVGMW</sequence>
<feature type="signal peptide" evidence="2">
    <location>
        <begin position="1"/>
        <end position="24"/>
    </location>
</feature>
<dbReference type="Gene3D" id="3.20.20.80">
    <property type="entry name" value="Glycosidases"/>
    <property type="match status" value="1"/>
</dbReference>
<dbReference type="GO" id="GO:0016787">
    <property type="term" value="F:hydrolase activity"/>
    <property type="evidence" value="ECO:0007669"/>
    <property type="project" value="UniProtKB-KW"/>
</dbReference>
<proteinExistence type="predicted"/>
<reference evidence="4 5" key="1">
    <citation type="submission" date="2016-07" db="EMBL/GenBank/DDBJ databases">
        <title>Pervasive Adenine N6-methylation of Active Genes in Fungi.</title>
        <authorList>
            <consortium name="DOE Joint Genome Institute"/>
            <person name="Mondo S.J."/>
            <person name="Dannebaum R.O."/>
            <person name="Kuo R.C."/>
            <person name="Labutti K."/>
            <person name="Haridas S."/>
            <person name="Kuo A."/>
            <person name="Salamov A."/>
            <person name="Ahrendt S.R."/>
            <person name="Lipzen A."/>
            <person name="Sullivan W."/>
            <person name="Andreopoulos W.B."/>
            <person name="Clum A."/>
            <person name="Lindquist E."/>
            <person name="Daum C."/>
            <person name="Ramamoorthy G.K."/>
            <person name="Gryganskyi A."/>
            <person name="Culley D."/>
            <person name="Magnuson J.K."/>
            <person name="James T.Y."/>
            <person name="O'Malley M.A."/>
            <person name="Stajich J.E."/>
            <person name="Spatafora J.W."/>
            <person name="Visel A."/>
            <person name="Grigoriev I.V."/>
        </authorList>
    </citation>
    <scope>NUCLEOTIDE SEQUENCE [LARGE SCALE GENOMIC DNA]</scope>
    <source>
        <strain evidence="4 5">CBS 129021</strain>
    </source>
</reference>
<dbReference type="Pfam" id="PF11790">
    <property type="entry name" value="Glyco_hydro_cc"/>
    <property type="match status" value="1"/>
</dbReference>
<dbReference type="SUPFAM" id="SSF51445">
    <property type="entry name" value="(Trans)glycosidases"/>
    <property type="match status" value="1"/>
</dbReference>
<dbReference type="InterPro" id="IPR053183">
    <property type="entry name" value="ASL1"/>
</dbReference>
<dbReference type="InterPro" id="IPR017853">
    <property type="entry name" value="GH"/>
</dbReference>
<dbReference type="PANTHER" id="PTHR34154:SF3">
    <property type="entry name" value="ALKALI-SENSITIVE LINKAGE PROTEIN 1"/>
    <property type="match status" value="1"/>
</dbReference>
<keyword evidence="5" id="KW-1185">Reference proteome</keyword>
<dbReference type="STRING" id="1141098.A0A1Y2DNB5"/>
<feature type="transmembrane region" description="Helical" evidence="1">
    <location>
        <begin position="308"/>
        <end position="325"/>
    </location>
</feature>
<dbReference type="InParanoid" id="A0A1Y2DNB5"/>
<dbReference type="EMBL" id="MCFJ01000011">
    <property type="protein sequence ID" value="ORY60751.1"/>
    <property type="molecule type" value="Genomic_DNA"/>
</dbReference>
<dbReference type="AlphaFoldDB" id="A0A1Y2DNB5"/>
<comment type="caution">
    <text evidence="4">The sequence shown here is derived from an EMBL/GenBank/DDBJ whole genome shotgun (WGS) entry which is preliminary data.</text>
</comment>
<dbReference type="InterPro" id="IPR024655">
    <property type="entry name" value="Asl1_glyco_hydro_catalytic"/>
</dbReference>
<accession>A0A1Y2DNB5</accession>
<dbReference type="RefSeq" id="XP_040712978.1">
    <property type="nucleotide sequence ID" value="XM_040860812.1"/>
</dbReference>
<evidence type="ECO:0000313" key="4">
    <source>
        <dbReference type="EMBL" id="ORY60751.1"/>
    </source>
</evidence>
<keyword evidence="1" id="KW-1133">Transmembrane helix</keyword>
<evidence type="ECO:0000256" key="1">
    <source>
        <dbReference type="SAM" id="Phobius"/>
    </source>
</evidence>